<comment type="caution">
    <text evidence="10">The sequence shown here is derived from an EMBL/GenBank/DDBJ whole genome shotgun (WGS) entry which is preliminary data.</text>
</comment>
<feature type="signal peptide" evidence="9">
    <location>
        <begin position="1"/>
        <end position="28"/>
    </location>
</feature>
<name>A0A314ZCZ1_PRUYE</name>
<comment type="similarity">
    <text evidence="3">Belongs to the OST3/OST6 family.</text>
</comment>
<evidence type="ECO:0000256" key="5">
    <source>
        <dbReference type="ARBA" id="ARBA00022729"/>
    </source>
</evidence>
<keyword evidence="4" id="KW-0812">Transmembrane</keyword>
<dbReference type="PANTHER" id="PTHR12692">
    <property type="entry name" value="DOLICHYL-DIPHOSPHOOLIGOSACCHARIDE--PROTEIN GLYCOSYLTRANSFERASE-RELATED"/>
    <property type="match status" value="1"/>
</dbReference>
<keyword evidence="7" id="KW-1133">Transmembrane helix</keyword>
<evidence type="ECO:0000256" key="6">
    <source>
        <dbReference type="ARBA" id="ARBA00022824"/>
    </source>
</evidence>
<dbReference type="GO" id="GO:0018279">
    <property type="term" value="P:protein N-linked glycosylation via asparagine"/>
    <property type="evidence" value="ECO:0007669"/>
    <property type="project" value="TreeGrafter"/>
</dbReference>
<sequence>MGPIPKLPLVFFITTLLFLTTFIGLSESNSDQVAELLSLQARSKSGVIRLDDHSLSRFLTSVKTPRPYWVLIFFDAAKLHDKHELHLKELRSEFSLSLRLSSKTMKTHRLLPTPSCSSATSSFKTRSTALPNSESTRCLTFVSSDPTTASKSPSKWTRAISRDWLSQCPSSSSPRPNSSWVRFSALRCYPRSKLCSLPSRG</sequence>
<evidence type="ECO:0000313" key="11">
    <source>
        <dbReference type="Proteomes" id="UP000250321"/>
    </source>
</evidence>
<evidence type="ECO:0000256" key="3">
    <source>
        <dbReference type="ARBA" id="ARBA00009561"/>
    </source>
</evidence>
<keyword evidence="11" id="KW-1185">Reference proteome</keyword>
<evidence type="ECO:0000256" key="8">
    <source>
        <dbReference type="ARBA" id="ARBA00023136"/>
    </source>
</evidence>
<comment type="function">
    <text evidence="1">Subunit of the oligosaccharyl transferase (OST) complex that catalyzes the initial transfer of a defined glycan (Glc(3)Man(9)GlcNAc(2) in eukaryotes) from the lipid carrier dolichol-pyrophosphate to an asparagine residue within an Asn-X-Ser/Thr consensus motif in nascent polypeptide chains, the first step in protein N-glycosylation. N-glycosylation occurs cotranslationally and the complex associates with the Sec61 complex at the channel-forming translocon complex that mediates protein translocation across the endoplasmic reticulum (ER). All subunits are required for a maximal enzyme activity.</text>
</comment>
<dbReference type="InterPro" id="IPR021149">
    <property type="entry name" value="OligosaccharylTrfase_OST3/OST6"/>
</dbReference>
<dbReference type="PANTHER" id="PTHR12692:SF0">
    <property type="entry name" value="GH11935P"/>
    <property type="match status" value="1"/>
</dbReference>
<dbReference type="Pfam" id="PF04756">
    <property type="entry name" value="OST3_OST6"/>
    <property type="match status" value="1"/>
</dbReference>
<dbReference type="STRING" id="2094558.A0A314ZCZ1"/>
<keyword evidence="10" id="KW-0808">Transferase</keyword>
<dbReference type="AlphaFoldDB" id="A0A314ZCZ1"/>
<evidence type="ECO:0000313" key="10">
    <source>
        <dbReference type="EMBL" id="PQQ16007.1"/>
    </source>
</evidence>
<evidence type="ECO:0000256" key="4">
    <source>
        <dbReference type="ARBA" id="ARBA00022692"/>
    </source>
</evidence>
<keyword evidence="8" id="KW-0472">Membrane</keyword>
<evidence type="ECO:0000256" key="1">
    <source>
        <dbReference type="ARBA" id="ARBA00002791"/>
    </source>
</evidence>
<gene>
    <name evidence="10" type="ORF">Pyn_12045</name>
</gene>
<dbReference type="EMBL" id="PJQY01000209">
    <property type="protein sequence ID" value="PQQ16007.1"/>
    <property type="molecule type" value="Genomic_DNA"/>
</dbReference>
<organism evidence="10 11">
    <name type="scientific">Prunus yedoensis var. nudiflora</name>
    <dbReference type="NCBI Taxonomy" id="2094558"/>
    <lineage>
        <taxon>Eukaryota</taxon>
        <taxon>Viridiplantae</taxon>
        <taxon>Streptophyta</taxon>
        <taxon>Embryophyta</taxon>
        <taxon>Tracheophyta</taxon>
        <taxon>Spermatophyta</taxon>
        <taxon>Magnoliopsida</taxon>
        <taxon>eudicotyledons</taxon>
        <taxon>Gunneridae</taxon>
        <taxon>Pentapetalae</taxon>
        <taxon>rosids</taxon>
        <taxon>fabids</taxon>
        <taxon>Rosales</taxon>
        <taxon>Rosaceae</taxon>
        <taxon>Amygdaloideae</taxon>
        <taxon>Amygdaleae</taxon>
        <taxon>Prunus</taxon>
    </lineage>
</organism>
<proteinExistence type="inferred from homology"/>
<evidence type="ECO:0000256" key="2">
    <source>
        <dbReference type="ARBA" id="ARBA00004477"/>
    </source>
</evidence>
<dbReference type="GO" id="GO:0008250">
    <property type="term" value="C:oligosaccharyltransferase complex"/>
    <property type="evidence" value="ECO:0007669"/>
    <property type="project" value="TreeGrafter"/>
</dbReference>
<evidence type="ECO:0000256" key="7">
    <source>
        <dbReference type="ARBA" id="ARBA00022989"/>
    </source>
</evidence>
<evidence type="ECO:0000256" key="9">
    <source>
        <dbReference type="SAM" id="SignalP"/>
    </source>
</evidence>
<reference evidence="10 11" key="1">
    <citation type="submission" date="2018-02" db="EMBL/GenBank/DDBJ databases">
        <title>Draft genome of wild Prunus yedoensis var. nudiflora.</title>
        <authorList>
            <person name="Baek S."/>
            <person name="Kim J.-H."/>
            <person name="Choi K."/>
            <person name="Kim G.-B."/>
            <person name="Cho A."/>
            <person name="Jang H."/>
            <person name="Shin C.-H."/>
            <person name="Yu H.-J."/>
            <person name="Mun J.-H."/>
        </authorList>
    </citation>
    <scope>NUCLEOTIDE SEQUENCE [LARGE SCALE GENOMIC DNA]</scope>
    <source>
        <strain evidence="11">cv. Jeju island</strain>
        <tissue evidence="10">Leaf</tissue>
    </source>
</reference>
<feature type="chain" id="PRO_5016317831" evidence="9">
    <location>
        <begin position="29"/>
        <end position="201"/>
    </location>
</feature>
<keyword evidence="6" id="KW-0256">Endoplasmic reticulum</keyword>
<protein>
    <submittedName>
        <fullName evidence="10">Putative dolichyl-diphosphooligosaccharide--protein glycosyltransferase subunit 3B</fullName>
    </submittedName>
</protein>
<accession>A0A314ZCZ1</accession>
<dbReference type="GO" id="GO:0016740">
    <property type="term" value="F:transferase activity"/>
    <property type="evidence" value="ECO:0007669"/>
    <property type="project" value="UniProtKB-KW"/>
</dbReference>
<comment type="subcellular location">
    <subcellularLocation>
        <location evidence="2">Endoplasmic reticulum membrane</location>
        <topology evidence="2">Multi-pass membrane protein</topology>
    </subcellularLocation>
</comment>
<dbReference type="Proteomes" id="UP000250321">
    <property type="component" value="Unassembled WGS sequence"/>
</dbReference>
<keyword evidence="5 9" id="KW-0732">Signal</keyword>